<comment type="caution">
    <text evidence="1">The sequence shown here is derived from an EMBL/GenBank/DDBJ whole genome shotgun (WGS) entry which is preliminary data.</text>
</comment>
<evidence type="ECO:0008006" key="3">
    <source>
        <dbReference type="Google" id="ProtNLM"/>
    </source>
</evidence>
<sequence length="144" mass="14965">MAFPLLLDGCSAATTEEKAALVKGGEPAAARCPEQAVELRSARARMASRRPVDKKLADRSSIVKALERTSDARDKILKAAAGLLEQRGYSAPGPAEVCTVAGVPKGSSYYSNRAVSRDVMRRSGIVAASATVSAVASPAPSVHQ</sequence>
<gene>
    <name evidence="1" type="ORF">GCM10022255_059370</name>
</gene>
<dbReference type="Gene3D" id="1.10.357.10">
    <property type="entry name" value="Tetracycline Repressor, domain 2"/>
    <property type="match status" value="1"/>
</dbReference>
<keyword evidence="2" id="KW-1185">Reference proteome</keyword>
<evidence type="ECO:0000313" key="2">
    <source>
        <dbReference type="Proteomes" id="UP001500620"/>
    </source>
</evidence>
<dbReference type="InterPro" id="IPR009057">
    <property type="entry name" value="Homeodomain-like_sf"/>
</dbReference>
<dbReference type="EMBL" id="BAABAT010000018">
    <property type="protein sequence ID" value="GAA4254486.1"/>
    <property type="molecule type" value="Genomic_DNA"/>
</dbReference>
<proteinExistence type="predicted"/>
<accession>A0ABP8DF43</accession>
<evidence type="ECO:0000313" key="1">
    <source>
        <dbReference type="EMBL" id="GAA4254486.1"/>
    </source>
</evidence>
<protein>
    <recommendedName>
        <fullName evidence="3">HTH tetR-type domain-containing protein</fullName>
    </recommendedName>
</protein>
<reference evidence="2" key="1">
    <citation type="journal article" date="2019" name="Int. J. Syst. Evol. Microbiol.">
        <title>The Global Catalogue of Microorganisms (GCM) 10K type strain sequencing project: providing services to taxonomists for standard genome sequencing and annotation.</title>
        <authorList>
            <consortium name="The Broad Institute Genomics Platform"/>
            <consortium name="The Broad Institute Genome Sequencing Center for Infectious Disease"/>
            <person name="Wu L."/>
            <person name="Ma J."/>
        </authorList>
    </citation>
    <scope>NUCLEOTIDE SEQUENCE [LARGE SCALE GENOMIC DNA]</scope>
    <source>
        <strain evidence="2">JCM 17441</strain>
    </source>
</reference>
<dbReference type="Proteomes" id="UP001500620">
    <property type="component" value="Unassembled WGS sequence"/>
</dbReference>
<organism evidence="1 2">
    <name type="scientific">Dactylosporangium darangshiense</name>
    <dbReference type="NCBI Taxonomy" id="579108"/>
    <lineage>
        <taxon>Bacteria</taxon>
        <taxon>Bacillati</taxon>
        <taxon>Actinomycetota</taxon>
        <taxon>Actinomycetes</taxon>
        <taxon>Micromonosporales</taxon>
        <taxon>Micromonosporaceae</taxon>
        <taxon>Dactylosporangium</taxon>
    </lineage>
</organism>
<name>A0ABP8DF43_9ACTN</name>
<dbReference type="SUPFAM" id="SSF46689">
    <property type="entry name" value="Homeodomain-like"/>
    <property type="match status" value="1"/>
</dbReference>